<reference evidence="3 4" key="1">
    <citation type="submission" date="2023-10" db="EMBL/GenBank/DDBJ databases">
        <title>Niallia locisalis sp.nov. isolated from a salt pond sample.</title>
        <authorList>
            <person name="Li X.-J."/>
            <person name="Dong L."/>
        </authorList>
    </citation>
    <scope>NUCLEOTIDE SEQUENCE [LARGE SCALE GENOMIC DNA]</scope>
    <source>
        <strain evidence="3 4">DSM 29761</strain>
    </source>
</reference>
<gene>
    <name evidence="3" type="ORF">R4Z09_16240</name>
</gene>
<sequence>MYKKILLASDGSNFALRAADQAIKLALLSENAVIEIIYVVDLDTSKREAIYYMDSDIIQEERKKRLKLTEEKIKASDVNYHSSILYGEPGPTIVSYANENKFDIVVLGSRGLNSLQEMVLGSVSHKVAKRVQCPVMIVK</sequence>
<dbReference type="InterPro" id="IPR006015">
    <property type="entry name" value="Universal_stress_UspA"/>
</dbReference>
<accession>A0ABZ2C9F2</accession>
<dbReference type="EMBL" id="CP137640">
    <property type="protein sequence ID" value="WVX78861.1"/>
    <property type="molecule type" value="Genomic_DNA"/>
</dbReference>
<keyword evidence="4" id="KW-1185">Reference proteome</keyword>
<evidence type="ECO:0000313" key="3">
    <source>
        <dbReference type="EMBL" id="WVX78861.1"/>
    </source>
</evidence>
<dbReference type="PANTHER" id="PTHR46268:SF6">
    <property type="entry name" value="UNIVERSAL STRESS PROTEIN UP12"/>
    <property type="match status" value="1"/>
</dbReference>
<dbReference type="SUPFAM" id="SSF52402">
    <property type="entry name" value="Adenine nucleotide alpha hydrolases-like"/>
    <property type="match status" value="1"/>
</dbReference>
<dbReference type="InterPro" id="IPR006016">
    <property type="entry name" value="UspA"/>
</dbReference>
<proteinExistence type="inferred from homology"/>
<comment type="similarity">
    <text evidence="1">Belongs to the universal stress protein A family.</text>
</comment>
<dbReference type="Pfam" id="PF00582">
    <property type="entry name" value="Usp"/>
    <property type="match status" value="1"/>
</dbReference>
<dbReference type="RefSeq" id="WP_338447795.1">
    <property type="nucleotide sequence ID" value="NZ_CP137640.1"/>
</dbReference>
<evidence type="ECO:0000259" key="2">
    <source>
        <dbReference type="Pfam" id="PF00582"/>
    </source>
</evidence>
<dbReference type="Gene3D" id="3.40.50.620">
    <property type="entry name" value="HUPs"/>
    <property type="match status" value="1"/>
</dbReference>
<dbReference type="PRINTS" id="PR01438">
    <property type="entry name" value="UNVRSLSTRESS"/>
</dbReference>
<evidence type="ECO:0000256" key="1">
    <source>
        <dbReference type="ARBA" id="ARBA00008791"/>
    </source>
</evidence>
<feature type="domain" description="UspA" evidence="2">
    <location>
        <begin position="1"/>
        <end position="139"/>
    </location>
</feature>
<dbReference type="PANTHER" id="PTHR46268">
    <property type="entry name" value="STRESS RESPONSE PROTEIN NHAX"/>
    <property type="match status" value="1"/>
</dbReference>
<name>A0ABZ2C9F2_9BACI</name>
<organism evidence="3 4">
    <name type="scientific">Niallia oryzisoli</name>
    <dbReference type="NCBI Taxonomy" id="1737571"/>
    <lineage>
        <taxon>Bacteria</taxon>
        <taxon>Bacillati</taxon>
        <taxon>Bacillota</taxon>
        <taxon>Bacilli</taxon>
        <taxon>Bacillales</taxon>
        <taxon>Bacillaceae</taxon>
        <taxon>Niallia</taxon>
    </lineage>
</organism>
<evidence type="ECO:0000313" key="4">
    <source>
        <dbReference type="Proteomes" id="UP001357223"/>
    </source>
</evidence>
<dbReference type="InterPro" id="IPR014729">
    <property type="entry name" value="Rossmann-like_a/b/a_fold"/>
</dbReference>
<protein>
    <submittedName>
        <fullName evidence="3">Universal stress protein</fullName>
    </submittedName>
</protein>
<dbReference type="CDD" id="cd00293">
    <property type="entry name" value="USP-like"/>
    <property type="match status" value="1"/>
</dbReference>
<dbReference type="Proteomes" id="UP001357223">
    <property type="component" value="Chromosome"/>
</dbReference>